<accession>A0A558BZP4</accession>
<dbReference type="AlphaFoldDB" id="A0A558BZP4"/>
<dbReference type="EMBL" id="VMRJ01000002">
    <property type="protein sequence ID" value="TVT41971.1"/>
    <property type="molecule type" value="Genomic_DNA"/>
</dbReference>
<evidence type="ECO:0000313" key="2">
    <source>
        <dbReference type="Proteomes" id="UP000317624"/>
    </source>
</evidence>
<name>A0A558BZP4_9BACT</name>
<evidence type="ECO:0000313" key="1">
    <source>
        <dbReference type="EMBL" id="TVT41971.1"/>
    </source>
</evidence>
<proteinExistence type="predicted"/>
<dbReference type="Proteomes" id="UP000317624">
    <property type="component" value="Unassembled WGS sequence"/>
</dbReference>
<sequence>MLQELGILTTLGVFDPVIAGTIPLGIDLPTSDIDIICELSPATGPAFEHLLCSHYGHLPAFRIGTSSSSKIPAMISSFRYLETEIEVFGQALPTGQQYAFRHLVVEHAVLHAGGPAWHTAVRRLKAQGLKTEPAFAGLLQLPGDPYEALLTLENLSATELAARLAQITLPSSQH</sequence>
<dbReference type="Pfam" id="PF14091">
    <property type="entry name" value="DUF4269"/>
    <property type="match status" value="1"/>
</dbReference>
<reference evidence="1 2" key="1">
    <citation type="submission" date="2019-07" db="EMBL/GenBank/DDBJ databases">
        <title>Hymenobacter sp. straun FUR1 Genome sequencing and assembly.</title>
        <authorList>
            <person name="Chhetri G."/>
        </authorList>
    </citation>
    <scope>NUCLEOTIDE SEQUENCE [LARGE SCALE GENOMIC DNA]</scope>
    <source>
        <strain evidence="1 2">Fur1</strain>
    </source>
</reference>
<dbReference type="OrthoDB" id="6402248at2"/>
<protein>
    <submittedName>
        <fullName evidence="1">DUF4269 domain-containing protein</fullName>
    </submittedName>
</protein>
<keyword evidence="2" id="KW-1185">Reference proteome</keyword>
<gene>
    <name evidence="1" type="ORF">FNT36_08195</name>
</gene>
<comment type="caution">
    <text evidence="1">The sequence shown here is derived from an EMBL/GenBank/DDBJ whole genome shotgun (WGS) entry which is preliminary data.</text>
</comment>
<organism evidence="1 2">
    <name type="scientific">Hymenobacter setariae</name>
    <dbReference type="NCBI Taxonomy" id="2594794"/>
    <lineage>
        <taxon>Bacteria</taxon>
        <taxon>Pseudomonadati</taxon>
        <taxon>Bacteroidota</taxon>
        <taxon>Cytophagia</taxon>
        <taxon>Cytophagales</taxon>
        <taxon>Hymenobacteraceae</taxon>
        <taxon>Hymenobacter</taxon>
    </lineage>
</organism>
<dbReference type="InterPro" id="IPR025365">
    <property type="entry name" value="DUF4269"/>
</dbReference>